<dbReference type="SUPFAM" id="SSF159501">
    <property type="entry name" value="EreA/ChaN-like"/>
    <property type="match status" value="1"/>
</dbReference>
<keyword evidence="2" id="KW-0732">Signal</keyword>
<name>A0A0L6CSS3_9RHOB</name>
<dbReference type="STRING" id="74031.SAMN04488077_10752"/>
<dbReference type="CDD" id="cd14727">
    <property type="entry name" value="ChanN-like"/>
    <property type="match status" value="1"/>
</dbReference>
<keyword evidence="5" id="KW-1185">Reference proteome</keyword>
<reference evidence="5" key="1">
    <citation type="submission" date="2015-07" db="EMBL/GenBank/DDBJ databases">
        <title>Draft Genome Sequence of Roseovarius tolerans EL-164, a producer of N-Acylated Alanine Methyl Esters (NAMEs).</title>
        <authorList>
            <person name="Voget S."/>
            <person name="Bruns H."/>
            <person name="Wagner-Doebler I."/>
            <person name="Schulz S."/>
            <person name="Daniel R."/>
        </authorList>
    </citation>
    <scope>NUCLEOTIDE SEQUENCE [LARGE SCALE GENOMIC DNA]</scope>
    <source>
        <strain evidence="5">EL-164</strain>
    </source>
</reference>
<evidence type="ECO:0000259" key="3">
    <source>
        <dbReference type="Pfam" id="PF04187"/>
    </source>
</evidence>
<dbReference type="InterPro" id="IPR007314">
    <property type="entry name" value="Cofac_haem-bd_dom"/>
</dbReference>
<dbReference type="PATRIC" id="fig|74031.6.peg.2691"/>
<evidence type="ECO:0000256" key="2">
    <source>
        <dbReference type="SAM" id="SignalP"/>
    </source>
</evidence>
<dbReference type="RefSeq" id="WP_050663504.1">
    <property type="nucleotide sequence ID" value="NZ_CP118494.1"/>
</dbReference>
<feature type="region of interest" description="Disordered" evidence="1">
    <location>
        <begin position="233"/>
        <end position="256"/>
    </location>
</feature>
<feature type="domain" description="Haem-binding uptake Tiki superfamily ChaN" evidence="3">
    <location>
        <begin position="18"/>
        <end position="212"/>
    </location>
</feature>
<accession>A0A0L6CSS3</accession>
<dbReference type="OrthoDB" id="9795827at2"/>
<feature type="chain" id="PRO_5005562796" description="Haem-binding uptake Tiki superfamily ChaN domain-containing protein" evidence="2">
    <location>
        <begin position="21"/>
        <end position="256"/>
    </location>
</feature>
<protein>
    <recommendedName>
        <fullName evidence="3">Haem-binding uptake Tiki superfamily ChaN domain-containing protein</fullName>
    </recommendedName>
</protein>
<sequence>MSLRALALTIGLCAALPVAAQDVAILGEVHDNPDHHAEQAAQVARLQPSAIVFEMLTEPQVARVTPELRDDAEALGEALDWAESGWPDFTMYHPIFTAAPEAAIYGALVPRPVAREVFDIGPAEAFGDEAARYGLHRDLDPAEQAIREAMQMSAHCDALPKEMLPGMVAVQRLRDAVLARAVIRALDETGMPVAVITGNGHARRDWGVPAVLAEVAPDLDVWVLGQTEDGRPLEGGFDTVKSAPAAQRPDPCAAFQ</sequence>
<organism evidence="4 5">
    <name type="scientific">Roseovarius tolerans</name>
    <dbReference type="NCBI Taxonomy" id="74031"/>
    <lineage>
        <taxon>Bacteria</taxon>
        <taxon>Pseudomonadati</taxon>
        <taxon>Pseudomonadota</taxon>
        <taxon>Alphaproteobacteria</taxon>
        <taxon>Rhodobacterales</taxon>
        <taxon>Roseobacteraceae</taxon>
        <taxon>Roseovarius</taxon>
    </lineage>
</organism>
<evidence type="ECO:0000256" key="1">
    <source>
        <dbReference type="SAM" id="MobiDB-lite"/>
    </source>
</evidence>
<evidence type="ECO:0000313" key="5">
    <source>
        <dbReference type="Proteomes" id="UP000037046"/>
    </source>
</evidence>
<comment type="caution">
    <text evidence="4">The sequence shown here is derived from an EMBL/GenBank/DDBJ whole genome shotgun (WGS) entry which is preliminary data.</text>
</comment>
<dbReference type="Gene3D" id="3.40.50.11550">
    <property type="match status" value="2"/>
</dbReference>
<feature type="signal peptide" evidence="2">
    <location>
        <begin position="1"/>
        <end position="20"/>
    </location>
</feature>
<proteinExistence type="predicted"/>
<gene>
    <name evidence="4" type="ORF">ROTO_26400</name>
</gene>
<dbReference type="Pfam" id="PF04187">
    <property type="entry name" value="Cofac_haem_bdg"/>
    <property type="match status" value="1"/>
</dbReference>
<dbReference type="AlphaFoldDB" id="A0A0L6CSS3"/>
<dbReference type="Proteomes" id="UP000037046">
    <property type="component" value="Unassembled WGS sequence"/>
</dbReference>
<dbReference type="EMBL" id="LGVV01000039">
    <property type="protein sequence ID" value="KNX40822.1"/>
    <property type="molecule type" value="Genomic_DNA"/>
</dbReference>
<evidence type="ECO:0000313" key="4">
    <source>
        <dbReference type="EMBL" id="KNX40822.1"/>
    </source>
</evidence>